<feature type="transmembrane region" description="Helical" evidence="1">
    <location>
        <begin position="394"/>
        <end position="412"/>
    </location>
</feature>
<feature type="transmembrane region" description="Helical" evidence="1">
    <location>
        <begin position="243"/>
        <end position="260"/>
    </location>
</feature>
<evidence type="ECO:0000313" key="2">
    <source>
        <dbReference type="EMBL" id="BDV32608.1"/>
    </source>
</evidence>
<accession>A0ABM8E3P5</accession>
<evidence type="ECO:0000256" key="1">
    <source>
        <dbReference type="SAM" id="Phobius"/>
    </source>
</evidence>
<keyword evidence="3" id="KW-1185">Reference proteome</keyword>
<protein>
    <recommendedName>
        <fullName evidence="4">Glycosyltransferase RgtA/B/C/D-like domain-containing protein</fullName>
    </recommendedName>
</protein>
<feature type="transmembrane region" description="Helical" evidence="1">
    <location>
        <begin position="151"/>
        <end position="168"/>
    </location>
</feature>
<feature type="transmembrane region" description="Helical" evidence="1">
    <location>
        <begin position="307"/>
        <end position="325"/>
    </location>
</feature>
<dbReference type="Proteomes" id="UP001317629">
    <property type="component" value="Chromosome"/>
</dbReference>
<feature type="transmembrane region" description="Helical" evidence="1">
    <location>
        <begin position="175"/>
        <end position="192"/>
    </location>
</feature>
<dbReference type="EMBL" id="AP027142">
    <property type="protein sequence ID" value="BDV32608.1"/>
    <property type="molecule type" value="Genomic_DNA"/>
</dbReference>
<gene>
    <name evidence="2" type="ORF">SS37A_01370</name>
</gene>
<sequence>MTDFATPDAPSVAGRQEAADSRLPVGIVLVLALLCAAALSFSRTEAVWRTGAFFDSDDAMRAVQLRDFLAGQPWFDLTAYRLDPPGGLPMHWSRIVDVPLAGLDLLFSRFLAPEYAERATRLVFPFLLLAALFAVVGWLAAILSGPRARSLAIWLAMLSGAMFLQLAPGRIDHHAPQIVTLAASLCFFLQGLDGKQASRLAASAALMALSFAISLENLPFFAVMMAALLLLFIFEGAAARGRLLWFAGGALIAFPAFYAATVPSARYFASVCDAFSFAHIAALCVGAVSLAALALAAPWLPTFRARLLAAGGAGLATLSSILLLAPHCLGDPLAGLHPLIRDLWLSHVAEAKPLFALFPKAPGLVVATAAPVALGLAAATVFAWRAQGLARRRWLLTAALVAVGFAAGLWQLRVFSSATPLAMAPLAAAIVALVERPRVSPVLRAPLAGFLAILVSPIGLALALPLGDGNEADGERACLTPQALAPLAEMAPTRVLGSFDLGSHILAHTPHSVFAAPYHRDNHGNLLAAHAFMAAPDKAEAMLREAGAGLVVWCARAKTPSPLVSAAPDGLAALLARGETPAWLERRSQKDAPLLVFALRAVK</sequence>
<keyword evidence="1" id="KW-0812">Transmembrane</keyword>
<feature type="transmembrane region" description="Helical" evidence="1">
    <location>
        <begin position="447"/>
        <end position="466"/>
    </location>
</feature>
<dbReference type="RefSeq" id="WP_281929742.1">
    <property type="nucleotide sequence ID" value="NZ_AP027142.1"/>
</dbReference>
<keyword evidence="1" id="KW-1133">Transmembrane helix</keyword>
<organism evidence="2 3">
    <name type="scientific">Methylocystis iwaonis</name>
    <dbReference type="NCBI Taxonomy" id="2885079"/>
    <lineage>
        <taxon>Bacteria</taxon>
        <taxon>Pseudomonadati</taxon>
        <taxon>Pseudomonadota</taxon>
        <taxon>Alphaproteobacteria</taxon>
        <taxon>Hyphomicrobiales</taxon>
        <taxon>Methylocystaceae</taxon>
        <taxon>Methylocystis</taxon>
    </lineage>
</organism>
<evidence type="ECO:0000313" key="3">
    <source>
        <dbReference type="Proteomes" id="UP001317629"/>
    </source>
</evidence>
<feature type="transmembrane region" description="Helical" evidence="1">
    <location>
        <begin position="23"/>
        <end position="41"/>
    </location>
</feature>
<feature type="transmembrane region" description="Helical" evidence="1">
    <location>
        <begin position="280"/>
        <end position="300"/>
    </location>
</feature>
<feature type="transmembrane region" description="Helical" evidence="1">
    <location>
        <begin position="122"/>
        <end position="145"/>
    </location>
</feature>
<feature type="transmembrane region" description="Helical" evidence="1">
    <location>
        <begin position="204"/>
        <end position="231"/>
    </location>
</feature>
<proteinExistence type="predicted"/>
<reference evidence="2 3" key="1">
    <citation type="journal article" date="2023" name="Int. J. Syst. Evol. Microbiol.">
        <title>Methylocystis iwaonis sp. nov., a type II methane-oxidizing bacterium from surface soil of a rice paddy field in Japan, and emended description of the genus Methylocystis (ex Whittenbury et al. 1970) Bowman et al. 1993.</title>
        <authorList>
            <person name="Kaise H."/>
            <person name="Sawadogo J.B."/>
            <person name="Alam M.S."/>
            <person name="Ueno C."/>
            <person name="Dianou D."/>
            <person name="Shinjo R."/>
            <person name="Asakawa S."/>
        </authorList>
    </citation>
    <scope>NUCLEOTIDE SEQUENCE [LARGE SCALE GENOMIC DNA]</scope>
    <source>
        <strain evidence="2 3">SS37A-Re</strain>
    </source>
</reference>
<name>A0ABM8E3P5_9HYPH</name>
<feature type="transmembrane region" description="Helical" evidence="1">
    <location>
        <begin position="361"/>
        <end position="382"/>
    </location>
</feature>
<evidence type="ECO:0008006" key="4">
    <source>
        <dbReference type="Google" id="ProtNLM"/>
    </source>
</evidence>
<keyword evidence="1" id="KW-0472">Membrane</keyword>